<reference evidence="2 3" key="1">
    <citation type="submission" date="2020-04" db="EMBL/GenBank/DDBJ databases">
        <authorList>
            <person name="Yin C."/>
        </authorList>
    </citation>
    <scope>NUCLEOTIDE SEQUENCE [LARGE SCALE GENOMIC DNA]</scope>
    <source>
        <strain evidence="2 3">Ak56</strain>
    </source>
</reference>
<keyword evidence="3" id="KW-1185">Reference proteome</keyword>
<proteinExistence type="predicted"/>
<protein>
    <submittedName>
        <fullName evidence="2">T9SS type A sorting domain-containing protein</fullName>
    </submittedName>
</protein>
<dbReference type="RefSeq" id="WP_168736424.1">
    <property type="nucleotide sequence ID" value="NZ_JABAHZ010000001.1"/>
</dbReference>
<organism evidence="2 3">
    <name type="scientific">Chitinophaga eiseniae</name>
    <dbReference type="NCBI Taxonomy" id="634771"/>
    <lineage>
        <taxon>Bacteria</taxon>
        <taxon>Pseudomonadati</taxon>
        <taxon>Bacteroidota</taxon>
        <taxon>Chitinophagia</taxon>
        <taxon>Chitinophagales</taxon>
        <taxon>Chitinophagaceae</taxon>
        <taxon>Chitinophaga</taxon>
    </lineage>
</organism>
<name>A0A847SDS1_9BACT</name>
<dbReference type="AlphaFoldDB" id="A0A847SDS1"/>
<evidence type="ECO:0000313" key="2">
    <source>
        <dbReference type="EMBL" id="NLR76987.1"/>
    </source>
</evidence>
<sequence>HFYWTLASTGEHWDPNNILNDWTGSTFVPGATGGVVVAGGEISVKDVPLQLAPGASVLVETAWKPHIPQDYANSPNQVDVCLLARITEQVATHPPFGGVNWFDVFMHVPETGGNEKYNVTNNNNIVTRNLIVTNTDLYNKGTEKHQVWVANAETEQHIFSFQLINDRAIHKQLAGDFSAVGYITLYLGDLFDRWVAAGSHGIYATSDEHNKSVTFDGSSTLELDGISLDAGERFPVGVEIHLRSGAKSYGNDFTVHFRQFTSDATNTYSDLYGDVSFLIKTPVADLLHFARKAPATTEVLKQGNFFAYPNPVDNTLYFGYNGDGDIQSDIIVTDVAGKTAMVKKNNAFVKGQTYSINTSVLQPGIYLVHFTNSRGSEETIKITKLK</sequence>
<feature type="domain" description="Secretion system C-terminal sorting" evidence="1">
    <location>
        <begin position="308"/>
        <end position="377"/>
    </location>
</feature>
<feature type="non-terminal residue" evidence="2">
    <location>
        <position position="1"/>
    </location>
</feature>
<gene>
    <name evidence="2" type="ORF">HGH91_00005</name>
</gene>
<dbReference type="Pfam" id="PF18962">
    <property type="entry name" value="Por_Secre_tail"/>
    <property type="match status" value="1"/>
</dbReference>
<comment type="caution">
    <text evidence="2">The sequence shown here is derived from an EMBL/GenBank/DDBJ whole genome shotgun (WGS) entry which is preliminary data.</text>
</comment>
<accession>A0A847SDS1</accession>
<dbReference type="EMBL" id="JABAHZ010000001">
    <property type="protein sequence ID" value="NLR76987.1"/>
    <property type="molecule type" value="Genomic_DNA"/>
</dbReference>
<evidence type="ECO:0000313" key="3">
    <source>
        <dbReference type="Proteomes" id="UP000552864"/>
    </source>
</evidence>
<dbReference type="NCBIfam" id="TIGR04183">
    <property type="entry name" value="Por_Secre_tail"/>
    <property type="match status" value="1"/>
</dbReference>
<dbReference type="Proteomes" id="UP000552864">
    <property type="component" value="Unassembled WGS sequence"/>
</dbReference>
<evidence type="ECO:0000259" key="1">
    <source>
        <dbReference type="Pfam" id="PF18962"/>
    </source>
</evidence>
<dbReference type="InterPro" id="IPR026444">
    <property type="entry name" value="Secre_tail"/>
</dbReference>